<protein>
    <submittedName>
        <fullName evidence="2">Uncharacterized protein</fullName>
    </submittedName>
</protein>
<dbReference type="EMBL" id="BMAR01000006">
    <property type="protein sequence ID" value="GFR43756.1"/>
    <property type="molecule type" value="Genomic_DNA"/>
</dbReference>
<feature type="region of interest" description="Disordered" evidence="1">
    <location>
        <begin position="118"/>
        <end position="140"/>
    </location>
</feature>
<comment type="caution">
    <text evidence="2">The sequence shown here is derived from an EMBL/GenBank/DDBJ whole genome shotgun (WGS) entry which is preliminary data.</text>
</comment>
<evidence type="ECO:0000256" key="1">
    <source>
        <dbReference type="SAM" id="MobiDB-lite"/>
    </source>
</evidence>
<evidence type="ECO:0000313" key="2">
    <source>
        <dbReference type="EMBL" id="GFR43756.1"/>
    </source>
</evidence>
<feature type="compositionally biased region" description="Low complexity" evidence="1">
    <location>
        <begin position="118"/>
        <end position="136"/>
    </location>
</feature>
<sequence>MAQPIAGWLFRSSSWIPAASRAITFSNSGCIAINYVATGSSCSSDNQPVGWPSYAPASFGSPSYRSYSAASTAVTTSGAAEASAASTPSSSAASGGFALPKWLRTMFPGGKDLGPAVGAKAVSPSSSGASSSEGSATTDAEDMKQLEELRNMTMEGYVDYCKKLRSGSAPPRPRRPPMARDHYDYITFQDTRRVTFLRLQQHERIGSLITKEESDLILAKREEILRDRALLEAIADRTGVYIDLEVKDCIQQFLETRERSEHFYRYAKEFGQPMPKTGEEQRAAVKYMKRVEAEEELGRALARRDTGACPLRNKLPWASASAVCELTGLRYWECCGRASAGAGDSAAQPAAGQEQLPQPLQHLKRRKEHVVEKGRERDAYVKFGSRAEHRLRKAYITAMKPRFRDY</sequence>
<dbReference type="Proteomes" id="UP001054857">
    <property type="component" value="Unassembled WGS sequence"/>
</dbReference>
<proteinExistence type="predicted"/>
<keyword evidence="3" id="KW-1185">Reference proteome</keyword>
<name>A0AAD3DPW8_9CHLO</name>
<accession>A0AAD3DPW8</accession>
<evidence type="ECO:0000313" key="3">
    <source>
        <dbReference type="Proteomes" id="UP001054857"/>
    </source>
</evidence>
<gene>
    <name evidence="2" type="ORF">Agub_g4868</name>
</gene>
<organism evidence="2 3">
    <name type="scientific">Astrephomene gubernaculifera</name>
    <dbReference type="NCBI Taxonomy" id="47775"/>
    <lineage>
        <taxon>Eukaryota</taxon>
        <taxon>Viridiplantae</taxon>
        <taxon>Chlorophyta</taxon>
        <taxon>core chlorophytes</taxon>
        <taxon>Chlorophyceae</taxon>
        <taxon>CS clade</taxon>
        <taxon>Chlamydomonadales</taxon>
        <taxon>Astrephomenaceae</taxon>
        <taxon>Astrephomene</taxon>
    </lineage>
</organism>
<dbReference type="AlphaFoldDB" id="A0AAD3DPW8"/>
<reference evidence="2 3" key="1">
    <citation type="journal article" date="2021" name="Sci. Rep.">
        <title>Genome sequencing of the multicellular alga Astrephomene provides insights into convergent evolution of germ-soma differentiation.</title>
        <authorList>
            <person name="Yamashita S."/>
            <person name="Yamamoto K."/>
            <person name="Matsuzaki R."/>
            <person name="Suzuki S."/>
            <person name="Yamaguchi H."/>
            <person name="Hirooka S."/>
            <person name="Minakuchi Y."/>
            <person name="Miyagishima S."/>
            <person name="Kawachi M."/>
            <person name="Toyoda A."/>
            <person name="Nozaki H."/>
        </authorList>
    </citation>
    <scope>NUCLEOTIDE SEQUENCE [LARGE SCALE GENOMIC DNA]</scope>
    <source>
        <strain evidence="2 3">NIES-4017</strain>
    </source>
</reference>